<dbReference type="AlphaFoldDB" id="A0A545TFB6"/>
<dbReference type="Proteomes" id="UP000315252">
    <property type="component" value="Unassembled WGS sequence"/>
</dbReference>
<protein>
    <recommendedName>
        <fullName evidence="4">Mannosylglycerate hydrolase MGH1-like glycoside hydrolase domain-containing protein</fullName>
    </recommendedName>
</protein>
<dbReference type="GO" id="GO:0004573">
    <property type="term" value="F:Glc3Man9GlcNAc2 oligosaccharide glucosidase activity"/>
    <property type="evidence" value="ECO:0007669"/>
    <property type="project" value="InterPro"/>
</dbReference>
<comment type="similarity">
    <text evidence="1">Belongs to the glycosyl hydrolase 63 family.</text>
</comment>
<evidence type="ECO:0000256" key="3">
    <source>
        <dbReference type="ARBA" id="ARBA00023295"/>
    </source>
</evidence>
<dbReference type="OrthoDB" id="9781878at2"/>
<keyword evidence="2" id="KW-0378">Hydrolase</keyword>
<keyword evidence="3" id="KW-0326">Glycosidase</keyword>
<evidence type="ECO:0000256" key="2">
    <source>
        <dbReference type="ARBA" id="ARBA00022801"/>
    </source>
</evidence>
<comment type="caution">
    <text evidence="5">The sequence shown here is derived from an EMBL/GenBank/DDBJ whole genome shotgun (WGS) entry which is preliminary data.</text>
</comment>
<evidence type="ECO:0000313" key="5">
    <source>
        <dbReference type="EMBL" id="TQV75919.1"/>
    </source>
</evidence>
<sequence length="432" mass="47776">MINPERAAELDAQAAQIMQANDRGGFTVPTARLYPYQWNWDSAFAARGFAQIDKDRAWQELETLLEAQWPNGMVPHIIFRRDDPDYFPGPRIWQSGTTPPSSGYSQPPVAATVTRDLFEAGPDETAMPRARALFPKLLAWHRWFHEQRDPDGQGVIAIAHPWESGRDNSPDWDEAMSRVDTSKVEPYERRDTDQIHAEMRPTKADYDRYIAVIQFGRDCGWDSMEIARNGPFFVADPGLTFVLLRADRDLLALADALGERAAVGEIEGWIARAEAGAGSLWNPEAGAYCARDLRNGLASDGVSSVSFLSLYAGLKAPAQETANIASLTRVLAACRFAVPSFDPEHPKFDSLRYWRGPAWCVVNELIGRGLAERGYGDLAGRVRGDTGALIEQAGFYEYFCPLTGRGAGGGDFTWTAATWLAWASPKHFAASA</sequence>
<dbReference type="Gene3D" id="1.50.10.10">
    <property type="match status" value="1"/>
</dbReference>
<dbReference type="SUPFAM" id="SSF48208">
    <property type="entry name" value="Six-hairpin glycosidases"/>
    <property type="match status" value="1"/>
</dbReference>
<proteinExistence type="inferred from homology"/>
<reference evidence="5 6" key="1">
    <citation type="submission" date="2019-06" db="EMBL/GenBank/DDBJ databases">
        <title>Whole genome sequence for Rhodospirillaceae sp. R148.</title>
        <authorList>
            <person name="Wang G."/>
        </authorList>
    </citation>
    <scope>NUCLEOTIDE SEQUENCE [LARGE SCALE GENOMIC DNA]</scope>
    <source>
        <strain evidence="5 6">R148</strain>
    </source>
</reference>
<name>A0A545TFB6_9PROT</name>
<dbReference type="Pfam" id="PF22422">
    <property type="entry name" value="MGH1-like_GH"/>
    <property type="match status" value="1"/>
</dbReference>
<feature type="domain" description="Mannosylglycerate hydrolase MGH1-like glycoside hydrolase" evidence="4">
    <location>
        <begin position="34"/>
        <end position="415"/>
    </location>
</feature>
<dbReference type="PANTHER" id="PTHR10412:SF11">
    <property type="entry name" value="MANNOSYL-OLIGOSACCHARIDE GLUCOSIDASE"/>
    <property type="match status" value="1"/>
</dbReference>
<dbReference type="GO" id="GO:0006487">
    <property type="term" value="P:protein N-linked glycosylation"/>
    <property type="evidence" value="ECO:0007669"/>
    <property type="project" value="TreeGrafter"/>
</dbReference>
<dbReference type="InterPro" id="IPR004888">
    <property type="entry name" value="Glycoside_hydrolase_63"/>
</dbReference>
<organism evidence="5 6">
    <name type="scientific">Denitrobaculum tricleocarpae</name>
    <dbReference type="NCBI Taxonomy" id="2591009"/>
    <lineage>
        <taxon>Bacteria</taxon>
        <taxon>Pseudomonadati</taxon>
        <taxon>Pseudomonadota</taxon>
        <taxon>Alphaproteobacteria</taxon>
        <taxon>Rhodospirillales</taxon>
        <taxon>Rhodospirillaceae</taxon>
        <taxon>Denitrobaculum</taxon>
    </lineage>
</organism>
<dbReference type="GO" id="GO:0009311">
    <property type="term" value="P:oligosaccharide metabolic process"/>
    <property type="evidence" value="ECO:0007669"/>
    <property type="project" value="InterPro"/>
</dbReference>
<dbReference type="InterPro" id="IPR054491">
    <property type="entry name" value="MGH1-like_GH"/>
</dbReference>
<dbReference type="EMBL" id="VHSH01000009">
    <property type="protein sequence ID" value="TQV75919.1"/>
    <property type="molecule type" value="Genomic_DNA"/>
</dbReference>
<evidence type="ECO:0000256" key="1">
    <source>
        <dbReference type="ARBA" id="ARBA00010833"/>
    </source>
</evidence>
<gene>
    <name evidence="5" type="ORF">FKG95_23470</name>
</gene>
<evidence type="ECO:0000313" key="6">
    <source>
        <dbReference type="Proteomes" id="UP000315252"/>
    </source>
</evidence>
<accession>A0A545TFB6</accession>
<evidence type="ECO:0000259" key="4">
    <source>
        <dbReference type="Pfam" id="PF22422"/>
    </source>
</evidence>
<dbReference type="PANTHER" id="PTHR10412">
    <property type="entry name" value="MANNOSYL-OLIGOSACCHARIDE GLUCOSIDASE"/>
    <property type="match status" value="1"/>
</dbReference>
<dbReference type="InterPro" id="IPR012341">
    <property type="entry name" value="6hp_glycosidase-like_sf"/>
</dbReference>
<dbReference type="InterPro" id="IPR008928">
    <property type="entry name" value="6-hairpin_glycosidase_sf"/>
</dbReference>
<keyword evidence="6" id="KW-1185">Reference proteome</keyword>